<dbReference type="STRING" id="525903.Taci_0376"/>
<keyword evidence="6" id="KW-1185">Reference proteome</keyword>
<dbReference type="InterPro" id="IPR002505">
    <property type="entry name" value="PTA_PTB"/>
</dbReference>
<dbReference type="Pfam" id="PF01515">
    <property type="entry name" value="PTA_PTB"/>
    <property type="match status" value="1"/>
</dbReference>
<dbReference type="SUPFAM" id="SSF53659">
    <property type="entry name" value="Isocitrate/Isopropylmalate dehydrogenase-like"/>
    <property type="match status" value="1"/>
</dbReference>
<dbReference type="RefSeq" id="WP_012869129.1">
    <property type="nucleotide sequence ID" value="NC_013522.1"/>
</dbReference>
<evidence type="ECO:0000256" key="1">
    <source>
        <dbReference type="ARBA" id="ARBA00005656"/>
    </source>
</evidence>
<dbReference type="KEGG" id="tai:Taci_0376"/>
<dbReference type="InterPro" id="IPR050500">
    <property type="entry name" value="Phos_Acetyltrans/Butyryltrans"/>
</dbReference>
<dbReference type="Gene3D" id="3.40.718.10">
    <property type="entry name" value="Isopropylmalate Dehydrogenase"/>
    <property type="match status" value="1"/>
</dbReference>
<evidence type="ECO:0000313" key="5">
    <source>
        <dbReference type="EMBL" id="ACZ18613.1"/>
    </source>
</evidence>
<protein>
    <submittedName>
        <fullName evidence="5">Phosphate butyryltransferase</fullName>
        <ecNumber evidence="5">2.3.1.19</ecNumber>
    </submittedName>
</protein>
<evidence type="ECO:0000256" key="3">
    <source>
        <dbReference type="ARBA" id="ARBA00023315"/>
    </source>
</evidence>
<dbReference type="PATRIC" id="fig|525903.6.peg.380"/>
<evidence type="ECO:0000313" key="6">
    <source>
        <dbReference type="Proteomes" id="UP000002030"/>
    </source>
</evidence>
<dbReference type="Proteomes" id="UP000002030">
    <property type="component" value="Chromosome"/>
</dbReference>
<feature type="domain" description="Phosphate acetyl/butaryl transferase" evidence="4">
    <location>
        <begin position="77"/>
        <end position="293"/>
    </location>
</feature>
<sequence length="300" mass="31761">MLRSYDQVLDRVRSGGRVTLAVASAEDMEVLRCVAMAREEGICDALLVGDPSKIGPMAKELGLSDLPVIADPDPASAAVTAANEVREGRAQVLMKGLVNTSDFMRGVLNPDKGLRTGSLISHLSVFQIPGEDRLVFHTDGGINIAPDLEAKRGILRNALSALWALGYERPNVAVLCANEQVNPKMQATVDAAALVEEWGRGEFGSCVMEGPIALDVAISPEAAHHKGIESRISGQVDLFLMPNIETGNVAGKSLIYYAKAQMAGLVLGAKAPIVLTSRAETARGKLYSIAMACLVSQGAR</sequence>
<dbReference type="AlphaFoldDB" id="D1B8L0"/>
<dbReference type="EnsemblBacteria" id="ACZ18613">
    <property type="protein sequence ID" value="ACZ18613"/>
    <property type="gene ID" value="Taci_0376"/>
</dbReference>
<evidence type="ECO:0000259" key="4">
    <source>
        <dbReference type="Pfam" id="PF01515"/>
    </source>
</evidence>
<accession>D1B8L0</accession>
<dbReference type="EC" id="2.3.1.19" evidence="5"/>
<dbReference type="OrthoDB" id="9774179at2"/>
<evidence type="ECO:0000256" key="2">
    <source>
        <dbReference type="ARBA" id="ARBA00022679"/>
    </source>
</evidence>
<proteinExistence type="inferred from homology"/>
<keyword evidence="2 5" id="KW-0808">Transferase</keyword>
<dbReference type="PANTHER" id="PTHR43356">
    <property type="entry name" value="PHOSPHATE ACETYLTRANSFERASE"/>
    <property type="match status" value="1"/>
</dbReference>
<name>D1B8L0_THEAS</name>
<dbReference type="PANTHER" id="PTHR43356:SF2">
    <property type="entry name" value="PHOSPHATE ACETYLTRANSFERASE"/>
    <property type="match status" value="1"/>
</dbReference>
<dbReference type="GO" id="GO:0050182">
    <property type="term" value="F:phosphate butyryltransferase activity"/>
    <property type="evidence" value="ECO:0007669"/>
    <property type="project" value="UniProtKB-EC"/>
</dbReference>
<dbReference type="HOGENOM" id="CLU_056531_0_0_0"/>
<organism evidence="5 6">
    <name type="scientific">Thermanaerovibrio acidaminovorans (strain ATCC 49978 / DSM 6589 / Su883)</name>
    <name type="common">Selenomonas acidaminovorans</name>
    <dbReference type="NCBI Taxonomy" id="525903"/>
    <lineage>
        <taxon>Bacteria</taxon>
        <taxon>Thermotogati</taxon>
        <taxon>Synergistota</taxon>
        <taxon>Synergistia</taxon>
        <taxon>Synergistales</taxon>
        <taxon>Synergistaceae</taxon>
        <taxon>Thermanaerovibrio</taxon>
    </lineage>
</organism>
<keyword evidence="3 5" id="KW-0012">Acyltransferase</keyword>
<dbReference type="EMBL" id="CP001818">
    <property type="protein sequence ID" value="ACZ18613.1"/>
    <property type="molecule type" value="Genomic_DNA"/>
</dbReference>
<comment type="similarity">
    <text evidence="1">Belongs to the phosphate acetyltransferase and butyryltransferase family.</text>
</comment>
<dbReference type="PIRSF" id="PIRSF000428">
    <property type="entry name" value="P_Ac_trans"/>
    <property type="match status" value="1"/>
</dbReference>
<dbReference type="NCBIfam" id="NF006045">
    <property type="entry name" value="PRK08190.1"/>
    <property type="match status" value="1"/>
</dbReference>
<gene>
    <name evidence="5" type="ordered locus">Taci_0376</name>
</gene>
<dbReference type="InterPro" id="IPR012147">
    <property type="entry name" value="P_Ac_Bu_trans"/>
</dbReference>
<dbReference type="eggNOG" id="COG0280">
    <property type="taxonomic scope" value="Bacteria"/>
</dbReference>
<reference evidence="5 6" key="1">
    <citation type="journal article" date="2009" name="Stand. Genomic Sci.">
        <title>Complete genome sequence of Thermanaerovibrio acidaminovorans type strain (Su883).</title>
        <authorList>
            <person name="Chovatia M."/>
            <person name="Sikorski J."/>
            <person name="Schroder M."/>
            <person name="Lapidus A."/>
            <person name="Nolan M."/>
            <person name="Tice H."/>
            <person name="Glavina Del Rio T."/>
            <person name="Copeland A."/>
            <person name="Cheng J.F."/>
            <person name="Lucas S."/>
            <person name="Chen F."/>
            <person name="Bruce D."/>
            <person name="Goodwin L."/>
            <person name="Pitluck S."/>
            <person name="Ivanova N."/>
            <person name="Mavromatis K."/>
            <person name="Ovchinnikova G."/>
            <person name="Pati A."/>
            <person name="Chen A."/>
            <person name="Palaniappan K."/>
            <person name="Land M."/>
            <person name="Hauser L."/>
            <person name="Chang Y.J."/>
            <person name="Jeffries C.D."/>
            <person name="Chain P."/>
            <person name="Saunders E."/>
            <person name="Detter J.C."/>
            <person name="Brettin T."/>
            <person name="Rohde M."/>
            <person name="Goker M."/>
            <person name="Spring S."/>
            <person name="Bristow J."/>
            <person name="Markowitz V."/>
            <person name="Hugenholtz P."/>
            <person name="Kyrpides N.C."/>
            <person name="Klenk H.P."/>
            <person name="Eisen J.A."/>
        </authorList>
    </citation>
    <scope>NUCLEOTIDE SEQUENCE [LARGE SCALE GENOMIC DNA]</scope>
    <source>
        <strain evidence="6">ATCC 49978 / DSM 6589 / Su883</strain>
    </source>
</reference>